<dbReference type="PROSITE" id="PS51677">
    <property type="entry name" value="NODB"/>
    <property type="match status" value="1"/>
</dbReference>
<dbReference type="GO" id="GO:0016810">
    <property type="term" value="F:hydrolase activity, acting on carbon-nitrogen (but not peptide) bonds"/>
    <property type="evidence" value="ECO:0007669"/>
    <property type="project" value="InterPro"/>
</dbReference>
<organism evidence="6 7">
    <name type="scientific">Paenibacillus taihuensis</name>
    <dbReference type="NCBI Taxonomy" id="1156355"/>
    <lineage>
        <taxon>Bacteria</taxon>
        <taxon>Bacillati</taxon>
        <taxon>Bacillota</taxon>
        <taxon>Bacilli</taxon>
        <taxon>Bacillales</taxon>
        <taxon>Paenibacillaceae</taxon>
        <taxon>Paenibacillus</taxon>
    </lineage>
</organism>
<keyword evidence="7" id="KW-1185">Reference proteome</keyword>
<dbReference type="PANTHER" id="PTHR10587">
    <property type="entry name" value="GLYCOSYL TRANSFERASE-RELATED"/>
    <property type="match status" value="1"/>
</dbReference>
<evidence type="ECO:0000256" key="4">
    <source>
        <dbReference type="SAM" id="SignalP"/>
    </source>
</evidence>
<evidence type="ECO:0000259" key="5">
    <source>
        <dbReference type="PROSITE" id="PS51677"/>
    </source>
</evidence>
<feature type="signal peptide" evidence="4">
    <location>
        <begin position="1"/>
        <end position="21"/>
    </location>
</feature>
<dbReference type="AlphaFoldDB" id="A0A3D9SD96"/>
<proteinExistence type="predicted"/>
<dbReference type="InterPro" id="IPR011330">
    <property type="entry name" value="Glyco_hydro/deAcase_b/a-brl"/>
</dbReference>
<dbReference type="Gene3D" id="3.20.20.370">
    <property type="entry name" value="Glycoside hydrolase/deacetylase"/>
    <property type="match status" value="1"/>
</dbReference>
<evidence type="ECO:0000313" key="6">
    <source>
        <dbReference type="EMBL" id="REE92858.1"/>
    </source>
</evidence>
<feature type="compositionally biased region" description="Polar residues" evidence="3">
    <location>
        <begin position="51"/>
        <end position="65"/>
    </location>
</feature>
<dbReference type="EMBL" id="QTTN01000003">
    <property type="protein sequence ID" value="REE92858.1"/>
    <property type="molecule type" value="Genomic_DNA"/>
</dbReference>
<keyword evidence="2" id="KW-0378">Hydrolase</keyword>
<dbReference type="OrthoDB" id="2649545at2"/>
<dbReference type="InterPro" id="IPR050248">
    <property type="entry name" value="Polysacc_deacetylase_ArnD"/>
</dbReference>
<feature type="domain" description="NodB homology" evidence="5">
    <location>
        <begin position="113"/>
        <end position="296"/>
    </location>
</feature>
<feature type="chain" id="PRO_5038705840" evidence="4">
    <location>
        <begin position="22"/>
        <end position="313"/>
    </location>
</feature>
<dbReference type="GO" id="GO:0016020">
    <property type="term" value="C:membrane"/>
    <property type="evidence" value="ECO:0007669"/>
    <property type="project" value="TreeGrafter"/>
</dbReference>
<dbReference type="SUPFAM" id="SSF88713">
    <property type="entry name" value="Glycoside hydrolase/deacetylase"/>
    <property type="match status" value="1"/>
</dbReference>
<dbReference type="CDD" id="cd10917">
    <property type="entry name" value="CE4_NodB_like_6s_7s"/>
    <property type="match status" value="1"/>
</dbReference>
<dbReference type="GO" id="GO:0005975">
    <property type="term" value="P:carbohydrate metabolic process"/>
    <property type="evidence" value="ECO:0007669"/>
    <property type="project" value="InterPro"/>
</dbReference>
<protein>
    <submittedName>
        <fullName evidence="6">Peptidoglycan/xylan/chitin deacetylase (PgdA/CDA1 family)</fullName>
    </submittedName>
</protein>
<evidence type="ECO:0000256" key="1">
    <source>
        <dbReference type="ARBA" id="ARBA00022723"/>
    </source>
</evidence>
<evidence type="ECO:0000256" key="3">
    <source>
        <dbReference type="SAM" id="MobiDB-lite"/>
    </source>
</evidence>
<dbReference type="Proteomes" id="UP000256304">
    <property type="component" value="Unassembled WGS sequence"/>
</dbReference>
<reference evidence="6 7" key="1">
    <citation type="submission" date="2018-08" db="EMBL/GenBank/DDBJ databases">
        <title>Genomic Encyclopedia of Type Strains, Phase III (KMG-III): the genomes of soil and plant-associated and newly described type strains.</title>
        <authorList>
            <person name="Whitman W."/>
        </authorList>
    </citation>
    <scope>NUCLEOTIDE SEQUENCE [LARGE SCALE GENOMIC DNA]</scope>
    <source>
        <strain evidence="6 7">CGMCC 1.10966</strain>
    </source>
</reference>
<gene>
    <name evidence="6" type="ORF">A8990_103164</name>
</gene>
<dbReference type="PANTHER" id="PTHR10587:SF133">
    <property type="entry name" value="CHITIN DEACETYLASE 1-RELATED"/>
    <property type="match status" value="1"/>
</dbReference>
<keyword evidence="1" id="KW-0479">Metal-binding</keyword>
<feature type="region of interest" description="Disordered" evidence="3">
    <location>
        <begin position="31"/>
        <end position="87"/>
    </location>
</feature>
<evidence type="ECO:0000256" key="2">
    <source>
        <dbReference type="ARBA" id="ARBA00022801"/>
    </source>
</evidence>
<dbReference type="RefSeq" id="WP_116187775.1">
    <property type="nucleotide sequence ID" value="NZ_QTTN01000003.1"/>
</dbReference>
<dbReference type="Pfam" id="PF01522">
    <property type="entry name" value="Polysacc_deac_1"/>
    <property type="match status" value="1"/>
</dbReference>
<comment type="caution">
    <text evidence="6">The sequence shown here is derived from an EMBL/GenBank/DDBJ whole genome shotgun (WGS) entry which is preliminary data.</text>
</comment>
<evidence type="ECO:0000313" key="7">
    <source>
        <dbReference type="Proteomes" id="UP000256304"/>
    </source>
</evidence>
<accession>A0A3D9SD96</accession>
<dbReference type="GO" id="GO:0046872">
    <property type="term" value="F:metal ion binding"/>
    <property type="evidence" value="ECO:0007669"/>
    <property type="project" value="UniProtKB-KW"/>
</dbReference>
<name>A0A3D9SD96_9BACL</name>
<dbReference type="InterPro" id="IPR002509">
    <property type="entry name" value="NODB_dom"/>
</dbReference>
<sequence length="313" mass="35038">MGKTRRARKAMLLLLTWIIWASGMDVVQGDGAAVSASPPPRSDHAEEGETNPGSTWQWQVSSSAPSHGAVEPSFTSGQQLKKKKRSRANGMSWVTLQRMYPGSFVIWGPRGSRRVALTFDDVPDPRFTPQVLETLARYKVRATFFVVGQRAAAHPALVQRIAREGHIIGNHSYNHAVFSRISRYAFEQQIVKADRIIRPMIGYSPKFVRPPYGEILPHQVEWLRSRGYVVVNWDTDSVDWKSLDSNSILINIKRTLQPGSIILQHAGGGEGQDLSGTINALPRLIKLLRSKGYQIVTLPELLNKPAGRKWQSR</sequence>
<keyword evidence="4" id="KW-0732">Signal</keyword>